<dbReference type="Pfam" id="PF01470">
    <property type="entry name" value="Peptidase_C15"/>
    <property type="match status" value="1"/>
</dbReference>
<dbReference type="InterPro" id="IPR016125">
    <property type="entry name" value="Peptidase_C15-like"/>
</dbReference>
<evidence type="ECO:0000256" key="3">
    <source>
        <dbReference type="ARBA" id="ARBA00022670"/>
    </source>
</evidence>
<dbReference type="PRINTS" id="PR00706">
    <property type="entry name" value="PYROGLUPTASE"/>
</dbReference>
<evidence type="ECO:0000256" key="4">
    <source>
        <dbReference type="ARBA" id="ARBA00022801"/>
    </source>
</evidence>
<accession>A0ABN9BXY4</accession>
<keyword evidence="7" id="KW-1185">Reference proteome</keyword>
<keyword evidence="3" id="KW-0645">Protease</keyword>
<dbReference type="SUPFAM" id="SSF53182">
    <property type="entry name" value="Pyrrolidone carboxyl peptidase (pyroglutamate aminopeptidase)"/>
    <property type="match status" value="1"/>
</dbReference>
<evidence type="ECO:0008006" key="8">
    <source>
        <dbReference type="Google" id="ProtNLM"/>
    </source>
</evidence>
<comment type="similarity">
    <text evidence="1">Belongs to the peptidase C15 family.</text>
</comment>
<keyword evidence="4" id="KW-0378">Hydrolase</keyword>
<dbReference type="EMBL" id="CATNWA010006551">
    <property type="protein sequence ID" value="CAI9552318.1"/>
    <property type="molecule type" value="Genomic_DNA"/>
</dbReference>
<keyword evidence="5" id="KW-0788">Thiol protease</keyword>
<keyword evidence="2" id="KW-0963">Cytoplasm</keyword>
<name>A0ABN9BXY4_9NEOB</name>
<evidence type="ECO:0000313" key="6">
    <source>
        <dbReference type="EMBL" id="CAI9552318.1"/>
    </source>
</evidence>
<dbReference type="InterPro" id="IPR000816">
    <property type="entry name" value="Peptidase_C15"/>
</dbReference>
<reference evidence="6" key="1">
    <citation type="submission" date="2023-05" db="EMBL/GenBank/DDBJ databases">
        <authorList>
            <person name="Stuckert A."/>
        </authorList>
    </citation>
    <scope>NUCLEOTIDE SEQUENCE</scope>
</reference>
<comment type="caution">
    <text evidence="6">The sequence shown here is derived from an EMBL/GenBank/DDBJ whole genome shotgun (WGS) entry which is preliminary data.</text>
</comment>
<dbReference type="Gene3D" id="3.40.630.20">
    <property type="entry name" value="Peptidase C15, pyroglutamyl peptidase I-like"/>
    <property type="match status" value="1"/>
</dbReference>
<dbReference type="PIRSF" id="PIRSF015592">
    <property type="entry name" value="Prld-crbxl_pptds"/>
    <property type="match status" value="1"/>
</dbReference>
<dbReference type="InterPro" id="IPR036440">
    <property type="entry name" value="Peptidase_C15-like_sf"/>
</dbReference>
<proteinExistence type="inferred from homology"/>
<dbReference type="PANTHER" id="PTHR23402:SF15">
    <property type="entry name" value="PYROGLUTAMYL-PEPTIDASE 1-LIKE PROTEIN"/>
    <property type="match status" value="1"/>
</dbReference>
<organism evidence="6 7">
    <name type="scientific">Staurois parvus</name>
    <dbReference type="NCBI Taxonomy" id="386267"/>
    <lineage>
        <taxon>Eukaryota</taxon>
        <taxon>Metazoa</taxon>
        <taxon>Chordata</taxon>
        <taxon>Craniata</taxon>
        <taxon>Vertebrata</taxon>
        <taxon>Euteleostomi</taxon>
        <taxon>Amphibia</taxon>
        <taxon>Batrachia</taxon>
        <taxon>Anura</taxon>
        <taxon>Neobatrachia</taxon>
        <taxon>Ranoidea</taxon>
        <taxon>Ranidae</taxon>
        <taxon>Staurois</taxon>
    </lineage>
</organism>
<evidence type="ECO:0000313" key="7">
    <source>
        <dbReference type="Proteomes" id="UP001162483"/>
    </source>
</evidence>
<dbReference type="PANTHER" id="PTHR23402">
    <property type="entry name" value="PROTEASE FAMILY C15 PYROGLUTAMYL-PEPTIDASE I-RELATED"/>
    <property type="match status" value="1"/>
</dbReference>
<sequence>MASNPHLVVVTGFGPYRNYLVNSSWEAVKELANLGLGDDVHLEILELPVKYTEVEKRIRKIWAELQPKLSVHIGMMASSKAIVLEQCARNKGYVDRDLGGAHPQDGCCLLEGPERIESSINMKSVCKNISWPGIDVIYSRDAGRYLCEYAYYISLYYGSGRAVFIHVPQLSKTFTTEKLGQALQKIIQMALRQRGIHQIFHRH</sequence>
<evidence type="ECO:0000256" key="1">
    <source>
        <dbReference type="ARBA" id="ARBA00006641"/>
    </source>
</evidence>
<feature type="non-terminal residue" evidence="6">
    <location>
        <position position="203"/>
    </location>
</feature>
<dbReference type="CDD" id="cd00501">
    <property type="entry name" value="Peptidase_C15"/>
    <property type="match status" value="1"/>
</dbReference>
<evidence type="ECO:0000256" key="2">
    <source>
        <dbReference type="ARBA" id="ARBA00022490"/>
    </source>
</evidence>
<evidence type="ECO:0000256" key="5">
    <source>
        <dbReference type="ARBA" id="ARBA00022807"/>
    </source>
</evidence>
<gene>
    <name evidence="6" type="ORF">SPARVUS_LOCUS3865907</name>
</gene>
<dbReference type="Proteomes" id="UP001162483">
    <property type="component" value="Unassembled WGS sequence"/>
</dbReference>
<protein>
    <recommendedName>
        <fullName evidence="8">Pyroglutamyl-peptidase I</fullName>
    </recommendedName>
</protein>